<dbReference type="InterPro" id="IPR013538">
    <property type="entry name" value="ASHA1/2-like_C"/>
</dbReference>
<sequence length="177" mass="20313">MNMHIDINEYAIIGKSNTLIFRRLVPTSTGDVWTWLTENHRRRQWLADGEMTLSEGTEFELVWRNDDLDKAPDEIVEGTSSSHSMRCVVTEIEPGRALSFTWMNSGGVSFGLAQKGAGTVLEIVHKELPDRENLIRIAAGWHAHLDILDARIRGVRPEPFWESWRRLRAEYDQRIAA</sequence>
<evidence type="ECO:0000313" key="3">
    <source>
        <dbReference type="EMBL" id="MCT8992206.1"/>
    </source>
</evidence>
<reference evidence="3" key="1">
    <citation type="submission" date="2022-08" db="EMBL/GenBank/DDBJ databases">
        <title>Chelativorans sichuanense sp. nov., a paraffin oil-degrading bacterium isolated from a mixture of oil-based drill cuttings and paddy soil.</title>
        <authorList>
            <person name="Yu J."/>
            <person name="Liu H."/>
            <person name="Chen Q."/>
        </authorList>
    </citation>
    <scope>NUCLEOTIDE SEQUENCE</scope>
    <source>
        <strain evidence="3">SCAU 2101</strain>
    </source>
</reference>
<dbReference type="Proteomes" id="UP001149009">
    <property type="component" value="Unassembled WGS sequence"/>
</dbReference>
<dbReference type="RefSeq" id="WP_261517158.1">
    <property type="nucleotide sequence ID" value="NZ_JAODNV010000029.1"/>
</dbReference>
<evidence type="ECO:0000313" key="4">
    <source>
        <dbReference type="Proteomes" id="UP001149009"/>
    </source>
</evidence>
<evidence type="ECO:0000256" key="1">
    <source>
        <dbReference type="ARBA" id="ARBA00006817"/>
    </source>
</evidence>
<accession>A0A9X2XC84</accession>
<dbReference type="AlphaFoldDB" id="A0A9X2XC84"/>
<protein>
    <submittedName>
        <fullName evidence="3">SRPBCC family protein</fullName>
    </submittedName>
</protein>
<comment type="similarity">
    <text evidence="1">Belongs to the AHA1 family.</text>
</comment>
<dbReference type="Pfam" id="PF08327">
    <property type="entry name" value="AHSA1"/>
    <property type="match status" value="1"/>
</dbReference>
<dbReference type="CDD" id="cd08899">
    <property type="entry name" value="SRPBCC_CalC_Aha1-like_6"/>
    <property type="match status" value="1"/>
</dbReference>
<dbReference type="SUPFAM" id="SSF55961">
    <property type="entry name" value="Bet v1-like"/>
    <property type="match status" value="1"/>
</dbReference>
<comment type="caution">
    <text evidence="3">The sequence shown here is derived from an EMBL/GenBank/DDBJ whole genome shotgun (WGS) entry which is preliminary data.</text>
</comment>
<gene>
    <name evidence="3" type="ORF">NYR54_18270</name>
</gene>
<proteinExistence type="inferred from homology"/>
<organism evidence="3 4">
    <name type="scientific">Chelativorans petroleitrophicus</name>
    <dbReference type="NCBI Taxonomy" id="2975484"/>
    <lineage>
        <taxon>Bacteria</taxon>
        <taxon>Pseudomonadati</taxon>
        <taxon>Pseudomonadota</taxon>
        <taxon>Alphaproteobacteria</taxon>
        <taxon>Hyphomicrobiales</taxon>
        <taxon>Phyllobacteriaceae</taxon>
        <taxon>Chelativorans</taxon>
    </lineage>
</organism>
<dbReference type="InterPro" id="IPR023393">
    <property type="entry name" value="START-like_dom_sf"/>
</dbReference>
<keyword evidence="4" id="KW-1185">Reference proteome</keyword>
<dbReference type="Gene3D" id="3.30.530.20">
    <property type="match status" value="1"/>
</dbReference>
<dbReference type="EMBL" id="JAODNV010000029">
    <property type="protein sequence ID" value="MCT8992206.1"/>
    <property type="molecule type" value="Genomic_DNA"/>
</dbReference>
<feature type="domain" description="Activator of Hsp90 ATPase homologue 1/2-like C-terminal" evidence="2">
    <location>
        <begin position="28"/>
        <end position="151"/>
    </location>
</feature>
<evidence type="ECO:0000259" key="2">
    <source>
        <dbReference type="Pfam" id="PF08327"/>
    </source>
</evidence>
<name>A0A9X2XC84_9HYPH</name>